<feature type="transmembrane region" description="Helical" evidence="1">
    <location>
        <begin position="169"/>
        <end position="190"/>
    </location>
</feature>
<reference evidence="2" key="1">
    <citation type="journal article" date="2021" name="bioRxiv">
        <title>Unraveling nitrogen, sulfur and carbon metabolic pathways and microbial community transcriptional responses to substrate deprivation and toxicity stresses in a bioreactor mimicking anoxic brackish coastal sediment conditions.</title>
        <authorList>
            <person name="Martins P.D."/>
            <person name="Echeveste M.J."/>
            <person name="Arshad A."/>
            <person name="Kurth J."/>
            <person name="Ouboter H."/>
            <person name="Jetten M.S.M."/>
            <person name="Welte C.U."/>
        </authorList>
    </citation>
    <scope>NUCLEOTIDE SEQUENCE</scope>
    <source>
        <strain evidence="2">MAG_39</strain>
    </source>
</reference>
<sequence>MESLLSQSAGTLLLRPYVFLFLLVYLVGCSLHLGMKRALLFCAVGYFIAWTSEYSSIHNGIPYGDYYYLDATRGREIWVLGVPFMDSLSYVFLAYASYCMALAALSPVMLAGRTVYLLETRRIRCSSSARILGALFFVYLDVIIDPVALRGDRWFLGQIYGYPGGGVYFGVPLSNFIGWFVVGFLMLYALQTIDKVLYRRGIRDYAGYRYPWRYLAGPALYAGVVLFNIFITFLIGEHTLGWVDVFIVLFPGTLLYFMIKIKLSLADIPAALRKHLDDFPEATLSRILYERA</sequence>
<feature type="transmembrane region" description="Helical" evidence="1">
    <location>
        <begin position="38"/>
        <end position="57"/>
    </location>
</feature>
<protein>
    <submittedName>
        <fullName evidence="2">Carotenoid biosynthesis protein</fullName>
    </submittedName>
</protein>
<evidence type="ECO:0000313" key="3">
    <source>
        <dbReference type="Proteomes" id="UP000705867"/>
    </source>
</evidence>
<dbReference type="Proteomes" id="UP000705867">
    <property type="component" value="Unassembled WGS sequence"/>
</dbReference>
<organism evidence="2 3">
    <name type="scientific">Candidatus Nitrobium versatile</name>
    <dbReference type="NCBI Taxonomy" id="2884831"/>
    <lineage>
        <taxon>Bacteria</taxon>
        <taxon>Pseudomonadati</taxon>
        <taxon>Nitrospirota</taxon>
        <taxon>Nitrospiria</taxon>
        <taxon>Nitrospirales</taxon>
        <taxon>Nitrospiraceae</taxon>
        <taxon>Candidatus Nitrobium</taxon>
    </lineage>
</organism>
<feature type="transmembrane region" description="Helical" evidence="1">
    <location>
        <begin position="12"/>
        <end position="31"/>
    </location>
</feature>
<keyword evidence="1" id="KW-1133">Transmembrane helix</keyword>
<feature type="transmembrane region" description="Helical" evidence="1">
    <location>
        <begin position="241"/>
        <end position="259"/>
    </location>
</feature>
<accession>A0A953M334</accession>
<dbReference type="InterPro" id="IPR007354">
    <property type="entry name" value="CruF-like"/>
</dbReference>
<dbReference type="PANTHER" id="PTHR39419">
    <property type="entry name" value="SLL0814 PROTEIN"/>
    <property type="match status" value="1"/>
</dbReference>
<comment type="caution">
    <text evidence="2">The sequence shown here is derived from an EMBL/GenBank/DDBJ whole genome shotgun (WGS) entry which is preliminary data.</text>
</comment>
<evidence type="ECO:0000313" key="2">
    <source>
        <dbReference type="EMBL" id="MBZ0158074.1"/>
    </source>
</evidence>
<feature type="transmembrane region" description="Helical" evidence="1">
    <location>
        <begin position="131"/>
        <end position="149"/>
    </location>
</feature>
<dbReference type="Pfam" id="PF04240">
    <property type="entry name" value="Caroten_synth"/>
    <property type="match status" value="1"/>
</dbReference>
<proteinExistence type="predicted"/>
<keyword evidence="1" id="KW-0812">Transmembrane</keyword>
<name>A0A953M334_9BACT</name>
<feature type="transmembrane region" description="Helical" evidence="1">
    <location>
        <begin position="211"/>
        <end position="235"/>
    </location>
</feature>
<reference evidence="2" key="2">
    <citation type="submission" date="2021-08" db="EMBL/GenBank/DDBJ databases">
        <authorList>
            <person name="Dalcin Martins P."/>
        </authorList>
    </citation>
    <scope>NUCLEOTIDE SEQUENCE</scope>
    <source>
        <strain evidence="2">MAG_39</strain>
    </source>
</reference>
<evidence type="ECO:0000256" key="1">
    <source>
        <dbReference type="SAM" id="Phobius"/>
    </source>
</evidence>
<dbReference type="PANTHER" id="PTHR39419:SF1">
    <property type="entry name" value="SLL0814 PROTEIN"/>
    <property type="match status" value="1"/>
</dbReference>
<gene>
    <name evidence="2" type="ORF">K8I29_17895</name>
</gene>
<feature type="transmembrane region" description="Helical" evidence="1">
    <location>
        <begin position="88"/>
        <end position="110"/>
    </location>
</feature>
<dbReference type="EMBL" id="JAIOIV010000134">
    <property type="protein sequence ID" value="MBZ0158074.1"/>
    <property type="molecule type" value="Genomic_DNA"/>
</dbReference>
<keyword evidence="1" id="KW-0472">Membrane</keyword>
<dbReference type="AlphaFoldDB" id="A0A953M334"/>